<evidence type="ECO:0000256" key="7">
    <source>
        <dbReference type="ARBA" id="ARBA00022729"/>
    </source>
</evidence>
<dbReference type="GO" id="GO:0005506">
    <property type="term" value="F:iron ion binding"/>
    <property type="evidence" value="ECO:0007669"/>
    <property type="project" value="InterPro"/>
</dbReference>
<feature type="binding site" description="covalent" evidence="12">
    <location>
        <position position="313"/>
    </location>
    <ligand>
        <name>heme c</name>
        <dbReference type="ChEBI" id="CHEBI:61717"/>
        <label>3</label>
    </ligand>
</feature>
<dbReference type="SUPFAM" id="SSF46626">
    <property type="entry name" value="Cytochrome c"/>
    <property type="match status" value="3"/>
</dbReference>
<comment type="subcellular location">
    <subcellularLocation>
        <location evidence="1">Cell membrane</location>
    </subcellularLocation>
</comment>
<dbReference type="InterPro" id="IPR009056">
    <property type="entry name" value="Cyt_c-like_dom"/>
</dbReference>
<feature type="binding site" description="axial binding residue" evidence="13">
    <location>
        <position position="46"/>
    </location>
    <ligand>
        <name>heme c</name>
        <dbReference type="ChEBI" id="CHEBI:61717"/>
        <label>1</label>
    </ligand>
    <ligandPart>
        <name>Fe</name>
        <dbReference type="ChEBI" id="CHEBI:18248"/>
    </ligandPart>
</feature>
<dbReference type="PRINTS" id="PR00605">
    <property type="entry name" value="CYTCHROMECIC"/>
</dbReference>
<evidence type="ECO:0000256" key="2">
    <source>
        <dbReference type="ARBA" id="ARBA00022448"/>
    </source>
</evidence>
<dbReference type="InterPro" id="IPR051459">
    <property type="entry name" value="Cytochrome_c-type_DH"/>
</dbReference>
<proteinExistence type="predicted"/>
<dbReference type="PROSITE" id="PS51007">
    <property type="entry name" value="CYTC"/>
    <property type="match status" value="3"/>
</dbReference>
<comment type="cofactor">
    <cofactor evidence="12">
        <name>heme c</name>
        <dbReference type="ChEBI" id="CHEBI:61717"/>
    </cofactor>
    <text evidence="12">Binds 3 heme c groups covalently per subunit.</text>
</comment>
<evidence type="ECO:0000256" key="9">
    <source>
        <dbReference type="ARBA" id="ARBA00022982"/>
    </source>
</evidence>
<dbReference type="OrthoDB" id="9811281at2"/>
<dbReference type="InterPro" id="IPR008168">
    <property type="entry name" value="Cyt_C_IC"/>
</dbReference>
<evidence type="ECO:0000256" key="6">
    <source>
        <dbReference type="ARBA" id="ARBA00022723"/>
    </source>
</evidence>
<evidence type="ECO:0000256" key="5">
    <source>
        <dbReference type="ARBA" id="ARBA00022660"/>
    </source>
</evidence>
<feature type="domain" description="Cytochrome c" evidence="15">
    <location>
        <begin position="28"/>
        <end position="131"/>
    </location>
</feature>
<feature type="binding site" description="axial binding residue" evidence="13">
    <location>
        <position position="192"/>
    </location>
    <ligand>
        <name>heme c</name>
        <dbReference type="ChEBI" id="CHEBI:61717"/>
        <label>2</label>
    </ligand>
    <ligandPart>
        <name>Fe</name>
        <dbReference type="ChEBI" id="CHEBI:18248"/>
    </ligandPart>
</feature>
<evidence type="ECO:0000313" key="16">
    <source>
        <dbReference type="EMBL" id="PSC05947.1"/>
    </source>
</evidence>
<gene>
    <name evidence="16" type="ORF">SLNSH_06105</name>
</gene>
<keyword evidence="6 13" id="KW-0479">Metal-binding</keyword>
<evidence type="ECO:0000259" key="15">
    <source>
        <dbReference type="PROSITE" id="PS51007"/>
    </source>
</evidence>
<evidence type="ECO:0000256" key="8">
    <source>
        <dbReference type="ARBA" id="ARBA00022737"/>
    </source>
</evidence>
<keyword evidence="11" id="KW-0472">Membrane</keyword>
<keyword evidence="4 12" id="KW-0349">Heme</keyword>
<name>A0A2T1HW85_9HYPH</name>
<evidence type="ECO:0000256" key="3">
    <source>
        <dbReference type="ARBA" id="ARBA00022475"/>
    </source>
</evidence>
<feature type="binding site" description="covalent" evidence="12">
    <location>
        <position position="45"/>
    </location>
    <ligand>
        <name>heme c</name>
        <dbReference type="ChEBI" id="CHEBI:61717"/>
        <label>1</label>
    </ligand>
</feature>
<comment type="caution">
    <text evidence="16">The sequence shown here is derived from an EMBL/GenBank/DDBJ whole genome shotgun (WGS) entry which is preliminary data.</text>
</comment>
<feature type="signal peptide" evidence="14">
    <location>
        <begin position="1"/>
        <end position="23"/>
    </location>
</feature>
<protein>
    <submittedName>
        <fullName evidence="16">Alcohol dehydrogenase</fullName>
    </submittedName>
</protein>
<evidence type="ECO:0000256" key="1">
    <source>
        <dbReference type="ARBA" id="ARBA00004236"/>
    </source>
</evidence>
<keyword evidence="5" id="KW-0679">Respiratory chain</keyword>
<keyword evidence="3" id="KW-1003">Cell membrane</keyword>
<dbReference type="RefSeq" id="WP_106335787.1">
    <property type="nucleotide sequence ID" value="NZ_PVZS01000005.1"/>
</dbReference>
<organism evidence="16 17">
    <name type="scientific">Alsobacter soli</name>
    <dbReference type="NCBI Taxonomy" id="2109933"/>
    <lineage>
        <taxon>Bacteria</taxon>
        <taxon>Pseudomonadati</taxon>
        <taxon>Pseudomonadota</taxon>
        <taxon>Alphaproteobacteria</taxon>
        <taxon>Hyphomicrobiales</taxon>
        <taxon>Alsobacteraceae</taxon>
        <taxon>Alsobacter</taxon>
    </lineage>
</organism>
<dbReference type="PIRSF" id="PIRSF000018">
    <property type="entry name" value="Mb_ADH_cyt_c"/>
    <property type="match status" value="1"/>
</dbReference>
<evidence type="ECO:0000256" key="13">
    <source>
        <dbReference type="PIRSR" id="PIRSR000018-51"/>
    </source>
</evidence>
<keyword evidence="10 13" id="KW-0408">Iron</keyword>
<feature type="binding site" description="covalent" evidence="12">
    <location>
        <position position="188"/>
    </location>
    <ligand>
        <name>heme c</name>
        <dbReference type="ChEBI" id="CHEBI:61717"/>
        <label>2</label>
    </ligand>
</feature>
<feature type="domain" description="Cytochrome c" evidence="15">
    <location>
        <begin position="173"/>
        <end position="281"/>
    </location>
</feature>
<evidence type="ECO:0000256" key="14">
    <source>
        <dbReference type="SAM" id="SignalP"/>
    </source>
</evidence>
<keyword evidence="7 14" id="KW-0732">Signal</keyword>
<feature type="binding site" description="covalent" evidence="12">
    <location>
        <position position="42"/>
    </location>
    <ligand>
        <name>heme c</name>
        <dbReference type="ChEBI" id="CHEBI:61717"/>
        <label>1</label>
    </ligand>
</feature>
<dbReference type="GO" id="GO:0016614">
    <property type="term" value="F:oxidoreductase activity, acting on CH-OH group of donors"/>
    <property type="evidence" value="ECO:0007669"/>
    <property type="project" value="InterPro"/>
</dbReference>
<evidence type="ECO:0000256" key="12">
    <source>
        <dbReference type="PIRSR" id="PIRSR000018-50"/>
    </source>
</evidence>
<dbReference type="EMBL" id="PVZS01000005">
    <property type="protein sequence ID" value="PSC05947.1"/>
    <property type="molecule type" value="Genomic_DNA"/>
</dbReference>
<feature type="binding site" description="covalent" evidence="12">
    <location>
        <position position="191"/>
    </location>
    <ligand>
        <name>heme c</name>
        <dbReference type="ChEBI" id="CHEBI:61717"/>
        <label>2</label>
    </ligand>
</feature>
<feature type="chain" id="PRO_5015724854" evidence="14">
    <location>
        <begin position="24"/>
        <end position="414"/>
    </location>
</feature>
<feature type="domain" description="Cytochrome c" evidence="15">
    <location>
        <begin position="300"/>
        <end position="390"/>
    </location>
</feature>
<evidence type="ECO:0000256" key="4">
    <source>
        <dbReference type="ARBA" id="ARBA00022617"/>
    </source>
</evidence>
<sequence length="414" mass="44311">MRSATPFLIAGLLVATSAGLVFADGDHAQIERGRYLVSAGDCYACHTADPSKPFAGGRPLQTPFGAIYSANITPDRQTGIGAWSDDDFYRAMHEGVSANGERLYPAFPYPYYTHVTRGDVLAIRAYLQTLEPIANAPPRNKLPFPLSERAVMRPWNWMFFDDGAFHPDPSKSASWNRGAYLVEGLGHCGACHTPKNVLGADMDDKALAGGTIENWFAPNLGADLRTGLGGWSEADVIDYLKTGRNSHDSATGPMSEVIQYSTSQLNDEDLHAVAAYLKDLPGEAGRVPSSASGQQTSSSGLSGSGEAIFLDQCSTCHRSNGEGTPTVFPPLKGNANVQQADATTVIRVILQGARTTPTDARPTPFSMPAFDWKLSDAQIAAVATYVRTAWGNVAESVSADDVGKLRRTLHAKAE</sequence>
<dbReference type="Pfam" id="PF00034">
    <property type="entry name" value="Cytochrom_C"/>
    <property type="match status" value="2"/>
</dbReference>
<keyword evidence="9" id="KW-0249">Electron transport</keyword>
<keyword evidence="8" id="KW-0677">Repeat</keyword>
<evidence type="ECO:0000256" key="11">
    <source>
        <dbReference type="ARBA" id="ARBA00023136"/>
    </source>
</evidence>
<keyword evidence="17" id="KW-1185">Reference proteome</keyword>
<evidence type="ECO:0000256" key="10">
    <source>
        <dbReference type="ARBA" id="ARBA00023004"/>
    </source>
</evidence>
<dbReference type="InterPro" id="IPR036909">
    <property type="entry name" value="Cyt_c-like_dom_sf"/>
</dbReference>
<dbReference type="InterPro" id="IPR014353">
    <property type="entry name" value="Membr-bd_ADH_cyt_c"/>
</dbReference>
<dbReference type="GO" id="GO:0005886">
    <property type="term" value="C:plasma membrane"/>
    <property type="evidence" value="ECO:0007669"/>
    <property type="project" value="UniProtKB-SubCell"/>
</dbReference>
<accession>A0A2T1HW85</accession>
<dbReference type="Proteomes" id="UP000239772">
    <property type="component" value="Unassembled WGS sequence"/>
</dbReference>
<dbReference type="PANTHER" id="PTHR35008:SF8">
    <property type="entry name" value="ALCOHOL DEHYDROGENASE CYTOCHROME C SUBUNIT"/>
    <property type="match status" value="1"/>
</dbReference>
<keyword evidence="2" id="KW-0813">Transport</keyword>
<evidence type="ECO:0000313" key="17">
    <source>
        <dbReference type="Proteomes" id="UP000239772"/>
    </source>
</evidence>
<reference evidence="17" key="1">
    <citation type="submission" date="2018-03" db="EMBL/GenBank/DDBJ databases">
        <authorList>
            <person name="Sun L."/>
            <person name="Liu H."/>
            <person name="Chen W."/>
            <person name="Huang K."/>
            <person name="Liu W."/>
            <person name="Gao X."/>
        </authorList>
    </citation>
    <scope>NUCLEOTIDE SEQUENCE [LARGE SCALE GENOMIC DNA]</scope>
    <source>
        <strain evidence="17">SH9</strain>
    </source>
</reference>
<feature type="binding site" description="axial binding residue" evidence="13">
    <location>
        <position position="317"/>
    </location>
    <ligand>
        <name>heme c</name>
        <dbReference type="ChEBI" id="CHEBI:61717"/>
        <label>3</label>
    </ligand>
    <ligandPart>
        <name>Fe</name>
        <dbReference type="ChEBI" id="CHEBI:18248"/>
    </ligandPart>
</feature>
<dbReference type="GO" id="GO:0020037">
    <property type="term" value="F:heme binding"/>
    <property type="evidence" value="ECO:0007669"/>
    <property type="project" value="InterPro"/>
</dbReference>
<dbReference type="GO" id="GO:0009055">
    <property type="term" value="F:electron transfer activity"/>
    <property type="evidence" value="ECO:0007669"/>
    <property type="project" value="InterPro"/>
</dbReference>
<feature type="binding site" description="covalent" evidence="12">
    <location>
        <position position="316"/>
    </location>
    <ligand>
        <name>heme c</name>
        <dbReference type="ChEBI" id="CHEBI:61717"/>
        <label>3</label>
    </ligand>
</feature>
<dbReference type="Gene3D" id="1.10.760.10">
    <property type="entry name" value="Cytochrome c-like domain"/>
    <property type="match status" value="3"/>
</dbReference>
<dbReference type="AlphaFoldDB" id="A0A2T1HW85"/>
<dbReference type="PANTHER" id="PTHR35008">
    <property type="entry name" value="BLL4482 PROTEIN-RELATED"/>
    <property type="match status" value="1"/>
</dbReference>